<accession>A0A4Y7KFB3</accession>
<evidence type="ECO:0000313" key="2">
    <source>
        <dbReference type="Proteomes" id="UP000316621"/>
    </source>
</evidence>
<evidence type="ECO:0000313" key="1">
    <source>
        <dbReference type="EMBL" id="RZC71052.1"/>
    </source>
</evidence>
<organism evidence="1 2">
    <name type="scientific">Papaver somniferum</name>
    <name type="common">Opium poppy</name>
    <dbReference type="NCBI Taxonomy" id="3469"/>
    <lineage>
        <taxon>Eukaryota</taxon>
        <taxon>Viridiplantae</taxon>
        <taxon>Streptophyta</taxon>
        <taxon>Embryophyta</taxon>
        <taxon>Tracheophyta</taxon>
        <taxon>Spermatophyta</taxon>
        <taxon>Magnoliopsida</taxon>
        <taxon>Ranunculales</taxon>
        <taxon>Papaveraceae</taxon>
        <taxon>Papaveroideae</taxon>
        <taxon>Papaver</taxon>
    </lineage>
</organism>
<dbReference type="Gramene" id="RZC71052">
    <property type="protein sequence ID" value="RZC71052"/>
    <property type="gene ID" value="C5167_034248"/>
</dbReference>
<protein>
    <submittedName>
        <fullName evidence="1">Uncharacterized protein</fullName>
    </submittedName>
</protein>
<sequence>MMNLRPGMLICEGKDVVLLGVCGDEFFLFAQRSPSVKAENMNLRISLSVCASARLSTTQRSTYGARESLPLPTSHLYEVTEQFKAQLQPDKVWHTLHKAQVNIGTGSGHASWRGLFCRCSCTRIIRLRVAVTTFQVSNNGNVVSDPVCKVLHHLGQDENSSSSYDHPLKTTIICCILITHCKRLISLRFKPVGMCVNIEYEKYQIELLDIK</sequence>
<keyword evidence="2" id="KW-1185">Reference proteome</keyword>
<reference evidence="1 2" key="1">
    <citation type="journal article" date="2018" name="Science">
        <title>The opium poppy genome and morphinan production.</title>
        <authorList>
            <person name="Guo L."/>
            <person name="Winzer T."/>
            <person name="Yang X."/>
            <person name="Li Y."/>
            <person name="Ning Z."/>
            <person name="He Z."/>
            <person name="Teodor R."/>
            <person name="Lu Y."/>
            <person name="Bowser T.A."/>
            <person name="Graham I.A."/>
            <person name="Ye K."/>
        </authorList>
    </citation>
    <scope>NUCLEOTIDE SEQUENCE [LARGE SCALE GENOMIC DNA]</scope>
    <source>
        <strain evidence="2">cv. HN1</strain>
        <tissue evidence="1">Leaves</tissue>
    </source>
</reference>
<name>A0A4Y7KFB3_PAPSO</name>
<dbReference type="EMBL" id="CM010721">
    <property type="protein sequence ID" value="RZC71052.1"/>
    <property type="molecule type" value="Genomic_DNA"/>
</dbReference>
<gene>
    <name evidence="1" type="ORF">C5167_034248</name>
</gene>
<dbReference type="AlphaFoldDB" id="A0A4Y7KFB3"/>
<dbReference type="Proteomes" id="UP000316621">
    <property type="component" value="Chromosome 7"/>
</dbReference>
<proteinExistence type="predicted"/>